<comment type="function">
    <text evidence="7">Participates in both transcription termination and antitermination.</text>
</comment>
<dbReference type="InterPro" id="IPR012340">
    <property type="entry name" value="NA-bd_OB-fold"/>
</dbReference>
<dbReference type="PANTHER" id="PTHR22648:SF0">
    <property type="entry name" value="TRANSCRIPTION TERMINATION_ANTITERMINATION PROTEIN NUSA"/>
    <property type="match status" value="1"/>
</dbReference>
<dbReference type="CDD" id="cd22529">
    <property type="entry name" value="KH-II_NusA_rpt2"/>
    <property type="match status" value="1"/>
</dbReference>
<dbReference type="InterPro" id="IPR036555">
    <property type="entry name" value="NusA_N_sf"/>
</dbReference>
<comment type="subunit">
    <text evidence="7">Monomer. Binds directly to the core enzyme of the DNA-dependent RNA polymerase and to nascent RNA.</text>
</comment>
<dbReference type="Pfam" id="PF26594">
    <property type="entry name" value="KH_NusA_2nd"/>
    <property type="match status" value="1"/>
</dbReference>
<evidence type="ECO:0000313" key="10">
    <source>
        <dbReference type="Proteomes" id="UP000216101"/>
    </source>
</evidence>
<dbReference type="FunFam" id="1.10.150.20:FF:000018">
    <property type="entry name" value="Transcription termination/antitermination protein NusA"/>
    <property type="match status" value="1"/>
</dbReference>
<dbReference type="InterPro" id="IPR010995">
    <property type="entry name" value="DNA_repair_Rad51/TF_NusA_a-hlx"/>
</dbReference>
<dbReference type="Proteomes" id="UP000216101">
    <property type="component" value="Unassembled WGS sequence"/>
</dbReference>
<dbReference type="GO" id="GO:0031564">
    <property type="term" value="P:transcription antitermination"/>
    <property type="evidence" value="ECO:0007669"/>
    <property type="project" value="UniProtKB-UniRule"/>
</dbReference>
<dbReference type="InterPro" id="IPR009019">
    <property type="entry name" value="KH_sf_prok-type"/>
</dbReference>
<dbReference type="eggNOG" id="COG0195">
    <property type="taxonomic scope" value="Bacteria"/>
</dbReference>
<dbReference type="RefSeq" id="WP_078044084.1">
    <property type="nucleotide sequence ID" value="NZ_NHNI01000001.1"/>
</dbReference>
<dbReference type="Gene3D" id="2.40.50.140">
    <property type="entry name" value="Nucleic acid-binding proteins"/>
    <property type="match status" value="1"/>
</dbReference>
<dbReference type="PROSITE" id="PS50126">
    <property type="entry name" value="S1"/>
    <property type="match status" value="1"/>
</dbReference>
<dbReference type="Pfam" id="PF00575">
    <property type="entry name" value="S1"/>
    <property type="match status" value="1"/>
</dbReference>
<dbReference type="InterPro" id="IPR025249">
    <property type="entry name" value="TF_NusA_KH_1st"/>
</dbReference>
<keyword evidence="4 7" id="KW-0694">RNA-binding</keyword>
<dbReference type="InterPro" id="IPR058582">
    <property type="entry name" value="KH_NusA_2nd"/>
</dbReference>
<dbReference type="InterPro" id="IPR030842">
    <property type="entry name" value="TF_NusA_bacterial"/>
</dbReference>
<dbReference type="PANTHER" id="PTHR22648">
    <property type="entry name" value="TRANSCRIPTION TERMINATION FACTOR NUSA"/>
    <property type="match status" value="1"/>
</dbReference>
<dbReference type="SUPFAM" id="SSF54814">
    <property type="entry name" value="Prokaryotic type KH domain (KH-domain type II)"/>
    <property type="match status" value="2"/>
</dbReference>
<evidence type="ECO:0000259" key="8">
    <source>
        <dbReference type="PROSITE" id="PS50126"/>
    </source>
</evidence>
<evidence type="ECO:0000256" key="2">
    <source>
        <dbReference type="ARBA" id="ARBA00022490"/>
    </source>
</evidence>
<dbReference type="CDD" id="cd04455">
    <property type="entry name" value="S1_NusA"/>
    <property type="match status" value="1"/>
</dbReference>
<sequence length="493" mass="54153">MNKEILLVADAVSNEKGVDKELIFQAIEIALATATKKRFDEDSTIEVVINRTTGDYDTYRSWELVADDAMAELGTQLYLDEARDKDASLKVGDTYREKIENAEFGRIAAQTAKQVIVQKVREAERAQMVDEYRDRMGELISGTVKKVTRDSIIVDLGNNAEGILPRDQLIGREIFRMGDRIRALLLEVRTEARGPQLLLSRSNPQMLVELFKIEVPEIAEEVIEIKGAARDPGLRAKIAVKTNDGRIDPVGACVGMRGSRVQAVSNELGGERVDIVLWDDNPAQFVINAMSPAEIESIVVDEDAGSMDLAVNEDNLAMAIGRGGQNVRLACELTGWNINVMGVAEWQSKQEAESGSYISMFMNALDVDEDIAGVLVEEGFTTLEEVAYVPLEEMLAIDGFDETIAEELRARAKDALLTQALASEERIEGVAPAEDLLGMEGMDEALAINLASRGIVTMEDLAEQSIDDLLDIEGVDATRAAALIMKAREPWFA</sequence>
<gene>
    <name evidence="7 9" type="primary">nusA</name>
    <name evidence="9" type="ORF">CBP51_08460</name>
</gene>
<dbReference type="Gene3D" id="1.10.150.20">
    <property type="entry name" value="5' to 3' exonuclease, C-terminal subdomain"/>
    <property type="match status" value="2"/>
</dbReference>
<accession>A0A266QAV8</accession>
<evidence type="ECO:0000256" key="3">
    <source>
        <dbReference type="ARBA" id="ARBA00022814"/>
    </source>
</evidence>
<reference evidence="10" key="1">
    <citation type="submission" date="2017-05" db="EMBL/GenBank/DDBJ databases">
        <authorList>
            <person name="Barney B.M."/>
        </authorList>
    </citation>
    <scope>NUCLEOTIDE SEQUENCE [LARGE SCALE GENOMIC DNA]</scope>
    <source>
        <strain evidence="10">PSBB022</strain>
    </source>
</reference>
<keyword evidence="6 7" id="KW-0804">Transcription</keyword>
<dbReference type="NCBIfam" id="TIGR01954">
    <property type="entry name" value="nusA_Cterm_rpt"/>
    <property type="match status" value="2"/>
</dbReference>
<comment type="subcellular location">
    <subcellularLocation>
        <location evidence="7">Cytoplasm</location>
    </subcellularLocation>
</comment>
<dbReference type="InterPro" id="IPR003029">
    <property type="entry name" value="S1_domain"/>
</dbReference>
<protein>
    <recommendedName>
        <fullName evidence="7">Transcription termination/antitermination protein NusA</fullName>
    </recommendedName>
</protein>
<dbReference type="SUPFAM" id="SSF50249">
    <property type="entry name" value="Nucleic acid-binding proteins"/>
    <property type="match status" value="1"/>
</dbReference>
<dbReference type="HAMAP" id="MF_00945_B">
    <property type="entry name" value="NusA_B"/>
    <property type="match status" value="1"/>
</dbReference>
<dbReference type="InterPro" id="IPR010213">
    <property type="entry name" value="TF_NusA"/>
</dbReference>
<keyword evidence="10" id="KW-1185">Reference proteome</keyword>
<comment type="caution">
    <text evidence="9">The sequence shown here is derived from an EMBL/GenBank/DDBJ whole genome shotgun (WGS) entry which is preliminary data.</text>
</comment>
<feature type="domain" description="S1 motif" evidence="8">
    <location>
        <begin position="137"/>
        <end position="202"/>
    </location>
</feature>
<dbReference type="AlphaFoldDB" id="A0A266QAV8"/>
<organism evidence="9 10">
    <name type="scientific">Cellvibrio mixtus</name>
    <dbReference type="NCBI Taxonomy" id="39650"/>
    <lineage>
        <taxon>Bacteria</taxon>
        <taxon>Pseudomonadati</taxon>
        <taxon>Pseudomonadota</taxon>
        <taxon>Gammaproteobacteria</taxon>
        <taxon>Cellvibrionales</taxon>
        <taxon>Cellvibrionaceae</taxon>
        <taxon>Cellvibrio</taxon>
    </lineage>
</organism>
<evidence type="ECO:0000256" key="1">
    <source>
        <dbReference type="ARBA" id="ARBA00022472"/>
    </source>
</evidence>
<dbReference type="GO" id="GO:0003723">
    <property type="term" value="F:RNA binding"/>
    <property type="evidence" value="ECO:0007669"/>
    <property type="project" value="UniProtKB-UniRule"/>
</dbReference>
<dbReference type="FunFam" id="3.30.300.20:FF:000005">
    <property type="entry name" value="Transcription termination/antitermination protein NusA"/>
    <property type="match status" value="1"/>
</dbReference>
<dbReference type="InterPro" id="IPR015946">
    <property type="entry name" value="KH_dom-like_a/b"/>
</dbReference>
<evidence type="ECO:0000256" key="6">
    <source>
        <dbReference type="ARBA" id="ARBA00023163"/>
    </source>
</evidence>
<dbReference type="Gene3D" id="3.30.300.20">
    <property type="match status" value="2"/>
</dbReference>
<dbReference type="CDD" id="cd02134">
    <property type="entry name" value="KH-II_NusA_rpt1"/>
    <property type="match status" value="1"/>
</dbReference>
<evidence type="ECO:0000256" key="7">
    <source>
        <dbReference type="HAMAP-Rule" id="MF_00945"/>
    </source>
</evidence>
<keyword evidence="5 7" id="KW-0805">Transcription regulation</keyword>
<dbReference type="SUPFAM" id="SSF69705">
    <property type="entry name" value="Transcription factor NusA, N-terminal domain"/>
    <property type="match status" value="1"/>
</dbReference>
<evidence type="ECO:0000313" key="9">
    <source>
        <dbReference type="EMBL" id="OZY87008.1"/>
    </source>
</evidence>
<dbReference type="PROSITE" id="PS50084">
    <property type="entry name" value="KH_TYPE_1"/>
    <property type="match status" value="1"/>
</dbReference>
<keyword evidence="3 7" id="KW-0889">Transcription antitermination</keyword>
<dbReference type="GO" id="GO:0000166">
    <property type="term" value="F:nucleotide binding"/>
    <property type="evidence" value="ECO:0007669"/>
    <property type="project" value="InterPro"/>
</dbReference>
<dbReference type="Pfam" id="PF14520">
    <property type="entry name" value="HHH_5"/>
    <property type="match status" value="1"/>
</dbReference>
<name>A0A266QAV8_9GAMM</name>
<dbReference type="Pfam" id="PF08529">
    <property type="entry name" value="NusA_N"/>
    <property type="match status" value="1"/>
</dbReference>
<dbReference type="STRING" id="1209072.GCA_000766945_01575"/>
<dbReference type="Pfam" id="PF13184">
    <property type="entry name" value="KH_NusA_1st"/>
    <property type="match status" value="1"/>
</dbReference>
<dbReference type="SUPFAM" id="SSF47794">
    <property type="entry name" value="Rad51 N-terminal domain-like"/>
    <property type="match status" value="2"/>
</dbReference>
<dbReference type="SMART" id="SM00316">
    <property type="entry name" value="S1"/>
    <property type="match status" value="1"/>
</dbReference>
<dbReference type="NCBIfam" id="TIGR01953">
    <property type="entry name" value="NusA"/>
    <property type="match status" value="1"/>
</dbReference>
<dbReference type="InterPro" id="IPR013735">
    <property type="entry name" value="TF_NusA_N"/>
</dbReference>
<dbReference type="GO" id="GO:0003700">
    <property type="term" value="F:DNA-binding transcription factor activity"/>
    <property type="evidence" value="ECO:0007669"/>
    <property type="project" value="InterPro"/>
</dbReference>
<dbReference type="Gene3D" id="3.30.1480.10">
    <property type="entry name" value="NusA, N-terminal domain"/>
    <property type="match status" value="1"/>
</dbReference>
<dbReference type="FunFam" id="3.30.300.20:FF:000002">
    <property type="entry name" value="Transcription termination/antitermination protein NusA"/>
    <property type="match status" value="1"/>
</dbReference>
<dbReference type="InterPro" id="IPR010214">
    <property type="entry name" value="Tscrpt_termin_fac_NusA_C_rpt"/>
</dbReference>
<evidence type="ECO:0000256" key="5">
    <source>
        <dbReference type="ARBA" id="ARBA00023015"/>
    </source>
</evidence>
<evidence type="ECO:0000256" key="4">
    <source>
        <dbReference type="ARBA" id="ARBA00022884"/>
    </source>
</evidence>
<dbReference type="GO" id="GO:0006353">
    <property type="term" value="P:DNA-templated transcription termination"/>
    <property type="evidence" value="ECO:0007669"/>
    <property type="project" value="UniProtKB-UniRule"/>
</dbReference>
<dbReference type="GO" id="GO:0005829">
    <property type="term" value="C:cytosol"/>
    <property type="evidence" value="ECO:0007669"/>
    <property type="project" value="TreeGrafter"/>
</dbReference>
<dbReference type="EMBL" id="NHNI01000001">
    <property type="protein sequence ID" value="OZY87008.1"/>
    <property type="molecule type" value="Genomic_DNA"/>
</dbReference>
<proteinExistence type="inferred from homology"/>
<comment type="similarity">
    <text evidence="7">Belongs to the NusA family.</text>
</comment>
<keyword evidence="1 7" id="KW-0806">Transcription termination</keyword>
<keyword evidence="2 7" id="KW-0963">Cytoplasm</keyword>